<gene>
    <name evidence="8" type="ORF">ACEG43_38680</name>
</gene>
<evidence type="ECO:0000256" key="4">
    <source>
        <dbReference type="ARBA" id="ARBA00022982"/>
    </source>
</evidence>
<dbReference type="Gene3D" id="3.30.70.20">
    <property type="match status" value="1"/>
</dbReference>
<comment type="caution">
    <text evidence="8">The sequence shown here is derived from an EMBL/GenBank/DDBJ whole genome shotgun (WGS) entry which is preliminary data.</text>
</comment>
<keyword evidence="6" id="KW-0411">Iron-sulfur</keyword>
<dbReference type="RefSeq" id="WP_372566111.1">
    <property type="nucleotide sequence ID" value="NZ_JBGOSP010000032.1"/>
</dbReference>
<dbReference type="PANTHER" id="PTHR36923:SF3">
    <property type="entry name" value="FERREDOXIN"/>
    <property type="match status" value="1"/>
</dbReference>
<keyword evidence="5" id="KW-0408">Iron</keyword>
<evidence type="ECO:0000256" key="7">
    <source>
        <dbReference type="ARBA" id="ARBA00023291"/>
    </source>
</evidence>
<dbReference type="PANTHER" id="PTHR36923">
    <property type="entry name" value="FERREDOXIN"/>
    <property type="match status" value="1"/>
</dbReference>
<proteinExistence type="predicted"/>
<accession>A0ABV4SUT0</accession>
<evidence type="ECO:0000256" key="1">
    <source>
        <dbReference type="ARBA" id="ARBA00001927"/>
    </source>
</evidence>
<keyword evidence="7" id="KW-0003">3Fe-4S</keyword>
<reference evidence="8 9" key="1">
    <citation type="submission" date="2024-08" db="EMBL/GenBank/DDBJ databases">
        <title>Genome sequence of Streptomyces aureus CACIA-1.46HGO.</title>
        <authorList>
            <person name="Evangelista-Martinez Z."/>
        </authorList>
    </citation>
    <scope>NUCLEOTIDE SEQUENCE [LARGE SCALE GENOMIC DNA]</scope>
    <source>
        <strain evidence="8 9">CACIA-1.46HGO</strain>
    </source>
</reference>
<evidence type="ECO:0000313" key="8">
    <source>
        <dbReference type="EMBL" id="MFA3842055.1"/>
    </source>
</evidence>
<evidence type="ECO:0000256" key="6">
    <source>
        <dbReference type="ARBA" id="ARBA00023014"/>
    </source>
</evidence>
<keyword evidence="4" id="KW-0249">Electron transport</keyword>
<organism evidence="8 9">
    <name type="scientific">Streptomyces aureus</name>
    <dbReference type="NCBI Taxonomy" id="193461"/>
    <lineage>
        <taxon>Bacteria</taxon>
        <taxon>Bacillati</taxon>
        <taxon>Actinomycetota</taxon>
        <taxon>Actinomycetes</taxon>
        <taxon>Kitasatosporales</taxon>
        <taxon>Streptomycetaceae</taxon>
        <taxon>Streptomyces</taxon>
    </lineage>
</organism>
<evidence type="ECO:0000313" key="9">
    <source>
        <dbReference type="Proteomes" id="UP001571476"/>
    </source>
</evidence>
<comment type="cofactor">
    <cofactor evidence="1">
        <name>[3Fe-4S] cluster</name>
        <dbReference type="ChEBI" id="CHEBI:21137"/>
    </cofactor>
</comment>
<keyword evidence="9" id="KW-1185">Reference proteome</keyword>
<evidence type="ECO:0000256" key="2">
    <source>
        <dbReference type="ARBA" id="ARBA00022448"/>
    </source>
</evidence>
<name>A0ABV4SUT0_9ACTN</name>
<protein>
    <submittedName>
        <fullName evidence="8">Ferredoxin</fullName>
    </submittedName>
</protein>
<dbReference type="InterPro" id="IPR051269">
    <property type="entry name" value="Fe-S_cluster_ET"/>
</dbReference>
<keyword evidence="3" id="KW-0479">Metal-binding</keyword>
<evidence type="ECO:0000256" key="5">
    <source>
        <dbReference type="ARBA" id="ARBA00023004"/>
    </source>
</evidence>
<dbReference type="SUPFAM" id="SSF54862">
    <property type="entry name" value="4Fe-4S ferredoxins"/>
    <property type="match status" value="1"/>
</dbReference>
<evidence type="ECO:0000256" key="3">
    <source>
        <dbReference type="ARBA" id="ARBA00022723"/>
    </source>
</evidence>
<dbReference type="EMBL" id="JBGOSP010000032">
    <property type="protein sequence ID" value="MFA3842055.1"/>
    <property type="molecule type" value="Genomic_DNA"/>
</dbReference>
<keyword evidence="2" id="KW-0813">Transport</keyword>
<dbReference type="Proteomes" id="UP001571476">
    <property type="component" value="Unassembled WGS sequence"/>
</dbReference>
<dbReference type="Pfam" id="PF13459">
    <property type="entry name" value="Fer4_15"/>
    <property type="match status" value="1"/>
</dbReference>
<sequence length="65" mass="6772">MPFTARIDRDACEGHGLCILDSPAVFEMDDEGCATVAVHAVPDELRAKIEGSVRGCPAGAISIEG</sequence>